<feature type="signal peptide" evidence="1">
    <location>
        <begin position="1"/>
        <end position="20"/>
    </location>
</feature>
<dbReference type="HOGENOM" id="CLU_1057067_0_0_10"/>
<gene>
    <name evidence="2" type="ORF">HMPREF1535_04196</name>
</gene>
<evidence type="ECO:0000313" key="3">
    <source>
        <dbReference type="Proteomes" id="UP000033047"/>
    </source>
</evidence>
<sequence length="263" mass="29656">MKTWILLLFAGLLGMTTAEAQISFYGEWCYSNGELISKTWVSPKGLRSESVDKQTGKKFITLCLLDTKKVYALFEDKKTGFLINDITKFAGTNQMVGLDLVSNEQSHTEYLGEEEVDGRMCKKYYSYRTSINNLTGEAQTENAGLTWIYEPLKASNYTGCIAEKPGGQYDRLQVLRNIRQGPQPAHLFELPEGYKITEMPSGGMLELFSGKSRQESQKNFDDTRDAFQKKAEEIKSINEGSDKSPEEKIKALLEMFGAGQKKK</sequence>
<organism evidence="2 3">
    <name type="scientific">Parabacteroides goldsteinii DSM 19448 = WAL 12034</name>
    <dbReference type="NCBI Taxonomy" id="927665"/>
    <lineage>
        <taxon>Bacteria</taxon>
        <taxon>Pseudomonadati</taxon>
        <taxon>Bacteroidota</taxon>
        <taxon>Bacteroidia</taxon>
        <taxon>Bacteroidales</taxon>
        <taxon>Tannerellaceae</taxon>
        <taxon>Parabacteroides</taxon>
    </lineage>
</organism>
<keyword evidence="1" id="KW-0732">Signal</keyword>
<protein>
    <recommendedName>
        <fullName evidence="4">GLPGLI family protein</fullName>
    </recommendedName>
</protein>
<evidence type="ECO:0000313" key="2">
    <source>
        <dbReference type="EMBL" id="KKB48967.1"/>
    </source>
</evidence>
<comment type="caution">
    <text evidence="2">The sequence shown here is derived from an EMBL/GenBank/DDBJ whole genome shotgun (WGS) entry which is preliminary data.</text>
</comment>
<dbReference type="Proteomes" id="UP000033047">
    <property type="component" value="Unassembled WGS sequence"/>
</dbReference>
<dbReference type="PATRIC" id="fig|927665.4.peg.4311"/>
<reference evidence="2 3" key="1">
    <citation type="submission" date="2013-04" db="EMBL/GenBank/DDBJ databases">
        <title>The Genome Sequence of Parabacteroides goldsteinii DSM 19448.</title>
        <authorList>
            <consortium name="The Broad Institute Genomics Platform"/>
            <person name="Earl A."/>
            <person name="Ward D."/>
            <person name="Feldgarden M."/>
            <person name="Gevers D."/>
            <person name="Martens E."/>
            <person name="Sakamoto M."/>
            <person name="Benno Y."/>
            <person name="Song Y."/>
            <person name="Liu C."/>
            <person name="Lee J."/>
            <person name="Bolanos M."/>
            <person name="Vaisanen M.L."/>
            <person name="Finegold S.M."/>
            <person name="Walker B."/>
            <person name="Young S."/>
            <person name="Zeng Q."/>
            <person name="Gargeya S."/>
            <person name="Fitzgerald M."/>
            <person name="Haas B."/>
            <person name="Abouelleil A."/>
            <person name="Allen A.W."/>
            <person name="Alvarado L."/>
            <person name="Arachchi H.M."/>
            <person name="Berlin A.M."/>
            <person name="Chapman S.B."/>
            <person name="Gainer-Dewar J."/>
            <person name="Goldberg J."/>
            <person name="Griggs A."/>
            <person name="Gujja S."/>
            <person name="Hansen M."/>
            <person name="Howarth C."/>
            <person name="Imamovic A."/>
            <person name="Ireland A."/>
            <person name="Larimer J."/>
            <person name="McCowan C."/>
            <person name="Murphy C."/>
            <person name="Pearson M."/>
            <person name="Poon T.W."/>
            <person name="Priest M."/>
            <person name="Roberts A."/>
            <person name="Saif S."/>
            <person name="Shea T."/>
            <person name="Sisk P."/>
            <person name="Sykes S."/>
            <person name="Wortman J."/>
            <person name="Nusbaum C."/>
            <person name="Birren B."/>
        </authorList>
    </citation>
    <scope>NUCLEOTIDE SEQUENCE [LARGE SCALE GENOMIC DNA]</scope>
    <source>
        <strain evidence="2 3">DSM 19448</strain>
    </source>
</reference>
<name>A0A0F5IUW4_9BACT</name>
<feature type="chain" id="PRO_5002488546" description="GLPGLI family protein" evidence="1">
    <location>
        <begin position="21"/>
        <end position="263"/>
    </location>
</feature>
<dbReference type="EMBL" id="AQHV01000021">
    <property type="protein sequence ID" value="KKB48967.1"/>
    <property type="molecule type" value="Genomic_DNA"/>
</dbReference>
<accession>A0A0F5IUW4</accession>
<dbReference type="AlphaFoldDB" id="A0A0F5IUW4"/>
<dbReference type="RefSeq" id="WP_007656023.1">
    <property type="nucleotide sequence ID" value="NZ_KQ033913.1"/>
</dbReference>
<evidence type="ECO:0008006" key="4">
    <source>
        <dbReference type="Google" id="ProtNLM"/>
    </source>
</evidence>
<proteinExistence type="predicted"/>
<evidence type="ECO:0000256" key="1">
    <source>
        <dbReference type="SAM" id="SignalP"/>
    </source>
</evidence>
<dbReference type="STRING" id="927665.HMPREF1535_04196"/>